<reference evidence="1 2" key="1">
    <citation type="submission" date="2019-02" db="EMBL/GenBank/DDBJ databases">
        <title>Deep-cultivation of Planctomycetes and their phenomic and genomic characterization uncovers novel biology.</title>
        <authorList>
            <person name="Wiegand S."/>
            <person name="Jogler M."/>
            <person name="Boedeker C."/>
            <person name="Pinto D."/>
            <person name="Vollmers J."/>
            <person name="Rivas-Marin E."/>
            <person name="Kohn T."/>
            <person name="Peeters S.H."/>
            <person name="Heuer A."/>
            <person name="Rast P."/>
            <person name="Oberbeckmann S."/>
            <person name="Bunk B."/>
            <person name="Jeske O."/>
            <person name="Meyerdierks A."/>
            <person name="Storesund J.E."/>
            <person name="Kallscheuer N."/>
            <person name="Luecker S."/>
            <person name="Lage O.M."/>
            <person name="Pohl T."/>
            <person name="Merkel B.J."/>
            <person name="Hornburger P."/>
            <person name="Mueller R.-W."/>
            <person name="Bruemmer F."/>
            <person name="Labrenz M."/>
            <person name="Spormann A.M."/>
            <person name="Op den Camp H."/>
            <person name="Overmann J."/>
            <person name="Amann R."/>
            <person name="Jetten M.S.M."/>
            <person name="Mascher T."/>
            <person name="Medema M.H."/>
            <person name="Devos D.P."/>
            <person name="Kaster A.-K."/>
            <person name="Ovreas L."/>
            <person name="Rohde M."/>
            <person name="Galperin M.Y."/>
            <person name="Jogler C."/>
        </authorList>
    </citation>
    <scope>NUCLEOTIDE SEQUENCE [LARGE SCALE GENOMIC DNA]</scope>
    <source>
        <strain evidence="1 2">Pla85_3_4</strain>
    </source>
</reference>
<sequence length="86" mass="9584">MTTDDKNSPETVIRLGNISASVFANKTEGGRQIRSVSLQRSYRTESSERHYVNSFNAADLPALQRVIQLAQAHVERLDGIVDPNLE</sequence>
<accession>A0A518DYK0</accession>
<gene>
    <name evidence="1" type="ORF">Pla8534_47400</name>
</gene>
<dbReference type="RefSeq" id="WP_145055622.1">
    <property type="nucleotide sequence ID" value="NZ_CP036433.1"/>
</dbReference>
<proteinExistence type="predicted"/>
<dbReference type="OrthoDB" id="282578at2"/>
<evidence type="ECO:0000313" key="2">
    <source>
        <dbReference type="Proteomes" id="UP000317648"/>
    </source>
</evidence>
<evidence type="ECO:0000313" key="1">
    <source>
        <dbReference type="EMBL" id="QDU96917.1"/>
    </source>
</evidence>
<organism evidence="1 2">
    <name type="scientific">Lignipirellula cremea</name>
    <dbReference type="NCBI Taxonomy" id="2528010"/>
    <lineage>
        <taxon>Bacteria</taxon>
        <taxon>Pseudomonadati</taxon>
        <taxon>Planctomycetota</taxon>
        <taxon>Planctomycetia</taxon>
        <taxon>Pirellulales</taxon>
        <taxon>Pirellulaceae</taxon>
        <taxon>Lignipirellula</taxon>
    </lineage>
</organism>
<dbReference type="EMBL" id="CP036433">
    <property type="protein sequence ID" value="QDU96917.1"/>
    <property type="molecule type" value="Genomic_DNA"/>
</dbReference>
<name>A0A518DYK0_9BACT</name>
<dbReference type="Proteomes" id="UP000317648">
    <property type="component" value="Chromosome"/>
</dbReference>
<protein>
    <submittedName>
        <fullName evidence="1">Uncharacterized protein</fullName>
    </submittedName>
</protein>
<dbReference type="KEGG" id="lcre:Pla8534_47400"/>
<keyword evidence="2" id="KW-1185">Reference proteome</keyword>
<dbReference type="AlphaFoldDB" id="A0A518DYK0"/>